<dbReference type="SUPFAM" id="SSF52172">
    <property type="entry name" value="CheY-like"/>
    <property type="match status" value="1"/>
</dbReference>
<dbReference type="GeneID" id="65280742"/>
<dbReference type="Gene3D" id="3.40.50.2300">
    <property type="match status" value="1"/>
</dbReference>
<feature type="domain" description="Response regulatory" evidence="2">
    <location>
        <begin position="15"/>
        <end position="126"/>
    </location>
</feature>
<dbReference type="AlphaFoldDB" id="A0A2W1K580"/>
<gene>
    <name evidence="3" type="ORF">DN052_00790</name>
</gene>
<dbReference type="RefSeq" id="WP_009567495.1">
    <property type="nucleotide sequence ID" value="NZ_AP025160.1"/>
</dbReference>
<evidence type="ECO:0000256" key="1">
    <source>
        <dbReference type="PROSITE-ProRule" id="PRU00169"/>
    </source>
</evidence>
<name>A0A2W1K580_ACIFR</name>
<evidence type="ECO:0000313" key="3">
    <source>
        <dbReference type="EMBL" id="PZD81650.1"/>
    </source>
</evidence>
<dbReference type="InterPro" id="IPR001789">
    <property type="entry name" value="Sig_transdc_resp-reg_receiver"/>
</dbReference>
<sequence>MQIGVDCNLAVGNWRIFVLDTDEIGRMAVQFMLHDEYETHEIASLQAAVAKAQDWPPDLIILGEALLDDGRLTVEMVSEQFPNARLMLVVGEARSALSQPVISKGFVFLHKPLRLEDVRAKVAAVLQN</sequence>
<dbReference type="Proteomes" id="UP000248886">
    <property type="component" value="Unassembled WGS sequence"/>
</dbReference>
<evidence type="ECO:0000313" key="4">
    <source>
        <dbReference type="Proteomes" id="UP000248886"/>
    </source>
</evidence>
<proteinExistence type="predicted"/>
<organism evidence="3 4">
    <name type="scientific">Acidithiobacillus ferrooxidans</name>
    <name type="common">Thiobacillus ferrooxidans</name>
    <dbReference type="NCBI Taxonomy" id="920"/>
    <lineage>
        <taxon>Bacteria</taxon>
        <taxon>Pseudomonadati</taxon>
        <taxon>Pseudomonadota</taxon>
        <taxon>Acidithiobacillia</taxon>
        <taxon>Acidithiobacillales</taxon>
        <taxon>Acidithiobacillaceae</taxon>
        <taxon>Acidithiobacillus</taxon>
    </lineage>
</organism>
<comment type="caution">
    <text evidence="3">The sequence shown here is derived from an EMBL/GenBank/DDBJ whole genome shotgun (WGS) entry which is preliminary data.</text>
</comment>
<dbReference type="InterPro" id="IPR011006">
    <property type="entry name" value="CheY-like_superfamily"/>
</dbReference>
<comment type="caution">
    <text evidence="1">Lacks conserved residue(s) required for the propagation of feature annotation.</text>
</comment>
<accession>A0A2W1K580</accession>
<dbReference type="EMBL" id="QKQP01000001">
    <property type="protein sequence ID" value="PZD81650.1"/>
    <property type="molecule type" value="Genomic_DNA"/>
</dbReference>
<dbReference type="OMA" id="MQIGVET"/>
<dbReference type="OrthoDB" id="8563041at2"/>
<dbReference type="GO" id="GO:0000160">
    <property type="term" value="P:phosphorelay signal transduction system"/>
    <property type="evidence" value="ECO:0007669"/>
    <property type="project" value="InterPro"/>
</dbReference>
<evidence type="ECO:0000259" key="2">
    <source>
        <dbReference type="PROSITE" id="PS50110"/>
    </source>
</evidence>
<protein>
    <submittedName>
        <fullName evidence="3">Response regulator</fullName>
    </submittedName>
</protein>
<dbReference type="PROSITE" id="PS50110">
    <property type="entry name" value="RESPONSE_REGULATORY"/>
    <property type="match status" value="1"/>
</dbReference>
<reference evidence="3 4" key="1">
    <citation type="submission" date="2018-06" db="EMBL/GenBank/DDBJ databases">
        <title>Draft sequence of Acidithiobacillus ferrooxidans CCM 4253.</title>
        <authorList>
            <person name="Moya-Beltran A."/>
            <person name="Castro M."/>
            <person name="Covarrubias P.C."/>
            <person name="Issotta F."/>
            <person name="Janiczek O."/>
            <person name="Mandl M."/>
            <person name="Kucera J."/>
            <person name="Quatrini R."/>
        </authorList>
    </citation>
    <scope>NUCLEOTIDE SEQUENCE [LARGE SCALE GENOMIC DNA]</scope>
    <source>
        <strain evidence="3 4">CCM 4253</strain>
    </source>
</reference>